<dbReference type="Pfam" id="PF13087">
    <property type="entry name" value="AAA_12"/>
    <property type="match status" value="1"/>
</dbReference>
<dbReference type="CDD" id="cd18808">
    <property type="entry name" value="SF1_C_Upf1"/>
    <property type="match status" value="1"/>
</dbReference>
<dbReference type="Pfam" id="PF25396">
    <property type="entry name" value="ZNFX1"/>
    <property type="match status" value="1"/>
</dbReference>
<accession>A0A168DVM7</accession>
<feature type="compositionally biased region" description="Basic and acidic residues" evidence="2">
    <location>
        <begin position="125"/>
        <end position="134"/>
    </location>
</feature>
<feature type="region of interest" description="Disordered" evidence="2">
    <location>
        <begin position="56"/>
        <end position="84"/>
    </location>
</feature>
<keyword evidence="1 6" id="KW-0378">Hydrolase</keyword>
<keyword evidence="1 6" id="KW-0547">Nucleotide-binding</keyword>
<keyword evidence="7" id="KW-1185">Reference proteome</keyword>
<feature type="domain" description="DNA2/NAM7 helicase-like C-terminal" evidence="4">
    <location>
        <begin position="814"/>
        <end position="1000"/>
    </location>
</feature>
<dbReference type="InterPro" id="IPR045055">
    <property type="entry name" value="DNA2/NAM7-like"/>
</dbReference>
<evidence type="ECO:0000256" key="1">
    <source>
        <dbReference type="ARBA" id="ARBA00022806"/>
    </source>
</evidence>
<name>A0A168DVM7_9EURO</name>
<dbReference type="Gene3D" id="3.40.50.300">
    <property type="entry name" value="P-loop containing nucleotide triphosphate hydrolases"/>
    <property type="match status" value="2"/>
</dbReference>
<proteinExistence type="predicted"/>
<feature type="region of interest" description="Disordered" evidence="2">
    <location>
        <begin position="119"/>
        <end position="144"/>
    </location>
</feature>
<gene>
    <name evidence="6" type="ORF">AAP_00420</name>
</gene>
<dbReference type="GO" id="GO:0031048">
    <property type="term" value="P:regulatory ncRNA-mediated heterochromatin formation"/>
    <property type="evidence" value="ECO:0007669"/>
    <property type="project" value="TreeGrafter"/>
</dbReference>
<feature type="domain" description="DNA2/NAM7 helicase helicase" evidence="3">
    <location>
        <begin position="426"/>
        <end position="799"/>
    </location>
</feature>
<dbReference type="GO" id="GO:0004386">
    <property type="term" value="F:helicase activity"/>
    <property type="evidence" value="ECO:0007669"/>
    <property type="project" value="UniProtKB-KW"/>
</dbReference>
<dbReference type="GO" id="GO:0031380">
    <property type="term" value="C:nuclear RNA-directed RNA polymerase complex"/>
    <property type="evidence" value="ECO:0007669"/>
    <property type="project" value="TreeGrafter"/>
</dbReference>
<dbReference type="EMBL" id="AZGZ01000001">
    <property type="protein sequence ID" value="KZZ98159.1"/>
    <property type="molecule type" value="Genomic_DNA"/>
</dbReference>
<dbReference type="Proteomes" id="UP000242877">
    <property type="component" value="Unassembled WGS sequence"/>
</dbReference>
<dbReference type="OrthoDB" id="409395at2759"/>
<evidence type="ECO:0000313" key="6">
    <source>
        <dbReference type="EMBL" id="KZZ98159.1"/>
    </source>
</evidence>
<dbReference type="InterPro" id="IPR041677">
    <property type="entry name" value="DNA2/NAM7_AAA_11"/>
</dbReference>
<dbReference type="InterPro" id="IPR047187">
    <property type="entry name" value="SF1_C_Upf1"/>
</dbReference>
<dbReference type="InterPro" id="IPR027417">
    <property type="entry name" value="P-loop_NTPase"/>
</dbReference>
<evidence type="ECO:0000256" key="2">
    <source>
        <dbReference type="SAM" id="MobiDB-lite"/>
    </source>
</evidence>
<dbReference type="AlphaFoldDB" id="A0A168DVM7"/>
<dbReference type="VEuPathDB" id="FungiDB:AAP_00420"/>
<dbReference type="PANTHER" id="PTHR10887:SF341">
    <property type="entry name" value="NFX1-TYPE ZINC FINGER-CONTAINING PROTEIN 1"/>
    <property type="match status" value="1"/>
</dbReference>
<comment type="caution">
    <text evidence="6">The sequence shown here is derived from an EMBL/GenBank/DDBJ whole genome shotgun (WGS) entry which is preliminary data.</text>
</comment>
<evidence type="ECO:0000313" key="7">
    <source>
        <dbReference type="Proteomes" id="UP000242877"/>
    </source>
</evidence>
<reference evidence="6 7" key="1">
    <citation type="journal article" date="2016" name="Genome Biol. Evol.">
        <title>Divergent and convergent evolution of fungal pathogenicity.</title>
        <authorList>
            <person name="Shang Y."/>
            <person name="Xiao G."/>
            <person name="Zheng P."/>
            <person name="Cen K."/>
            <person name="Zhan S."/>
            <person name="Wang C."/>
        </authorList>
    </citation>
    <scope>NUCLEOTIDE SEQUENCE [LARGE SCALE GENOMIC DNA]</scope>
    <source>
        <strain evidence="6 7">ARSEF 7405</strain>
    </source>
</reference>
<dbReference type="SUPFAM" id="SSF52540">
    <property type="entry name" value="P-loop containing nucleoside triphosphate hydrolases"/>
    <property type="match status" value="1"/>
</dbReference>
<organism evidence="6 7">
    <name type="scientific">Ascosphaera apis ARSEF 7405</name>
    <dbReference type="NCBI Taxonomy" id="392613"/>
    <lineage>
        <taxon>Eukaryota</taxon>
        <taxon>Fungi</taxon>
        <taxon>Dikarya</taxon>
        <taxon>Ascomycota</taxon>
        <taxon>Pezizomycotina</taxon>
        <taxon>Eurotiomycetes</taxon>
        <taxon>Eurotiomycetidae</taxon>
        <taxon>Onygenales</taxon>
        <taxon>Ascosphaeraceae</taxon>
        <taxon>Ascosphaera</taxon>
    </lineage>
</organism>
<keyword evidence="1 6" id="KW-0347">Helicase</keyword>
<dbReference type="Pfam" id="PF13086">
    <property type="entry name" value="AAA_11"/>
    <property type="match status" value="1"/>
</dbReference>
<evidence type="ECO:0000259" key="3">
    <source>
        <dbReference type="Pfam" id="PF13086"/>
    </source>
</evidence>
<sequence>MPSKRSGKLHKLSRYIDQGVDDSEPQPIPLKKYVANKSIREYGGLTSKRTALFASSHVASSTTQLNDLKKNGTTQKSKGPQNQFDALDQLEEPPAIEDLRLEDDEQGVVDDSTRSALTAQSNGLNEHENKDDQSLSKNTSSEPNCELTARDLEILNKAKISEEQQLICSTDDSWLCKPELPSSEEILPEDDLEVNIMPNIIEGAWESTEVYLKAHYDLCREDALSPLIDAVAEVRADSKMNDNWKTCVYDQVYITGITFSQMGLAIRMTFSSEKAQKNILWEYSSRLMPGDIVALSPDEDRFKTKCIIAVVAARPLEGVKKSPHEVDFYFADPSQAEFDPQQKYIMVQGKSGYFEAYRHVLTSLQRMGQERFEFSKYICHLNPNIEVPAYIEEAPFFDMSELYGPEDMEHKAVNVLDDWPSCPPTLDDTQWDALRSILTRELAIIQGPPGTGKTHVSVIALKLLLSKQTDEDPPIIIAAQTNHALDQLLRHVAEFESNWIRLGSRSKDLDIKKRTLFNIRKKTSTVLLAEGLLGPAQKRRKQLQAELKDLLSAFSIDKSKSVLSAKLFQKLGLISDKQYNNLVHGMKEWVSSGNTDDDPLPAWLNDQKKKFEVVYKESSFGFEEDEVDLEYEQLKELEAEQGIDEEFDEELKGDYMPLIENFKGLVSTKRKKLSPKEALKQANLWKIPENQRGPIYHYLAQQAKAILRTKFCKLYDEYQKTCYRIKLGKFERDEPILRSAKLIGMTTTGLNKYRALIQSLNPRTILIEEAAEVIEAPIVASCFDSLEHLILVGDHQQLQGHCTVQELEGEPYYLNVSMFERLVKNKMPFNTLLRQRRMAPPIRQIINPIYPHLRDHEAVLKREPVPGMGDVRTYFFDHYWYESIDSLASRYNDGEARMVAMFYRYLRNNGIENKDITVLTFYNGQRKKILKHLRDNNEIDDGQYIKVATVDSYQGEENEVIILSLVRSNDQNNIGFLEIENRVCVALSRARRGLYIFGNATCLVQKSPLWRDVVSIMRDRHHTFGSEMPISCQTHGIVTKVHCPDDLESLGGGCVSAMIVFNAQASATWSWPAVTLVAENVDSPVNVPKAVPQYGINK</sequence>
<keyword evidence="1 6" id="KW-0067">ATP-binding</keyword>
<dbReference type="FunFam" id="3.40.50.300:FF:001366">
    <property type="entry name" value="ATP binding protein, putative"/>
    <property type="match status" value="1"/>
</dbReference>
<feature type="compositionally biased region" description="Polar residues" evidence="2">
    <location>
        <begin position="57"/>
        <end position="84"/>
    </location>
</feature>
<dbReference type="InterPro" id="IPR041679">
    <property type="entry name" value="DNA2/NAM7-like_C"/>
</dbReference>
<evidence type="ECO:0000259" key="5">
    <source>
        <dbReference type="Pfam" id="PF25396"/>
    </source>
</evidence>
<evidence type="ECO:0000259" key="4">
    <source>
        <dbReference type="Pfam" id="PF13087"/>
    </source>
</evidence>
<dbReference type="InterPro" id="IPR057373">
    <property type="entry name" value="ZNFX1"/>
</dbReference>
<protein>
    <submittedName>
        <fullName evidence="6">DEAD box helicase involved in nonsense mediated decay</fullName>
    </submittedName>
</protein>
<dbReference type="PANTHER" id="PTHR10887">
    <property type="entry name" value="DNA2/NAM7 HELICASE FAMILY"/>
    <property type="match status" value="1"/>
</dbReference>
<feature type="domain" description="ZNFX1" evidence="5">
    <location>
        <begin position="243"/>
        <end position="348"/>
    </location>
</feature>